<evidence type="ECO:0000256" key="3">
    <source>
        <dbReference type="ARBA" id="ARBA00023002"/>
    </source>
</evidence>
<dbReference type="Pfam" id="PF00111">
    <property type="entry name" value="Fer2"/>
    <property type="match status" value="1"/>
</dbReference>
<dbReference type="Pfam" id="PF01799">
    <property type="entry name" value="Fer2_2"/>
    <property type="match status" value="1"/>
</dbReference>
<dbReference type="InterPro" id="IPR006058">
    <property type="entry name" value="2Fe2S_fd_BS"/>
</dbReference>
<protein>
    <submittedName>
        <fullName evidence="7">(2Fe-2S)-binding protein</fullName>
    </submittedName>
</protein>
<dbReference type="InterPro" id="IPR051452">
    <property type="entry name" value="Diverse_Oxidoreductases"/>
</dbReference>
<evidence type="ECO:0000313" key="8">
    <source>
        <dbReference type="Proteomes" id="UP000824128"/>
    </source>
</evidence>
<evidence type="ECO:0000256" key="1">
    <source>
        <dbReference type="ARBA" id="ARBA00022714"/>
    </source>
</evidence>
<comment type="caution">
    <text evidence="7">The sequence shown here is derived from an EMBL/GenBank/DDBJ whole genome shotgun (WGS) entry which is preliminary data.</text>
</comment>
<dbReference type="Gene3D" id="3.10.20.30">
    <property type="match status" value="1"/>
</dbReference>
<dbReference type="GO" id="GO:0051537">
    <property type="term" value="F:2 iron, 2 sulfur cluster binding"/>
    <property type="evidence" value="ECO:0007669"/>
    <property type="project" value="UniProtKB-KW"/>
</dbReference>
<keyword evidence="4" id="KW-0408">Iron</keyword>
<reference evidence="7" key="1">
    <citation type="submission" date="2020-10" db="EMBL/GenBank/DDBJ databases">
        <authorList>
            <person name="Gilroy R."/>
        </authorList>
    </citation>
    <scope>NUCLEOTIDE SEQUENCE</scope>
    <source>
        <strain evidence="7">ChiGjej2B2-16831</strain>
    </source>
</reference>
<dbReference type="SUPFAM" id="SSF54292">
    <property type="entry name" value="2Fe-2S ferredoxin-like"/>
    <property type="match status" value="1"/>
</dbReference>
<keyword evidence="2" id="KW-0479">Metal-binding</keyword>
<evidence type="ECO:0000313" key="7">
    <source>
        <dbReference type="EMBL" id="HIU94569.1"/>
    </source>
</evidence>
<dbReference type="GO" id="GO:0046872">
    <property type="term" value="F:metal ion binding"/>
    <property type="evidence" value="ECO:0007669"/>
    <property type="project" value="UniProtKB-KW"/>
</dbReference>
<feature type="domain" description="2Fe-2S ferredoxin-type" evidence="6">
    <location>
        <begin position="2"/>
        <end position="78"/>
    </location>
</feature>
<keyword evidence="3" id="KW-0560">Oxidoreductase</keyword>
<keyword evidence="5" id="KW-0411">Iron-sulfur</keyword>
<dbReference type="CDD" id="cd00207">
    <property type="entry name" value="fer2"/>
    <property type="match status" value="1"/>
</dbReference>
<dbReference type="SUPFAM" id="SSF47741">
    <property type="entry name" value="CO dehydrogenase ISP C-domain like"/>
    <property type="match status" value="1"/>
</dbReference>
<dbReference type="PANTHER" id="PTHR44379:SF8">
    <property type="entry name" value="XANTHINE DEHYDROGENASE IRON-SULFUR-BINDING SUBUNIT XDHC-RELATED"/>
    <property type="match status" value="1"/>
</dbReference>
<reference evidence="7" key="2">
    <citation type="journal article" date="2021" name="PeerJ">
        <title>Extensive microbial diversity within the chicken gut microbiome revealed by metagenomics and culture.</title>
        <authorList>
            <person name="Gilroy R."/>
            <person name="Ravi A."/>
            <person name="Getino M."/>
            <person name="Pursley I."/>
            <person name="Horton D.L."/>
            <person name="Alikhan N.F."/>
            <person name="Baker D."/>
            <person name="Gharbi K."/>
            <person name="Hall N."/>
            <person name="Watson M."/>
            <person name="Adriaenssens E.M."/>
            <person name="Foster-Nyarko E."/>
            <person name="Jarju S."/>
            <person name="Secka A."/>
            <person name="Antonio M."/>
            <person name="Oren A."/>
            <person name="Chaudhuri R.R."/>
            <person name="La Ragione R."/>
            <person name="Hildebrand F."/>
            <person name="Pallen M.J."/>
        </authorList>
    </citation>
    <scope>NUCLEOTIDE SEQUENCE</scope>
    <source>
        <strain evidence="7">ChiGjej2B2-16831</strain>
    </source>
</reference>
<dbReference type="InterPro" id="IPR002888">
    <property type="entry name" value="2Fe-2S-bd"/>
</dbReference>
<dbReference type="PANTHER" id="PTHR44379">
    <property type="entry name" value="OXIDOREDUCTASE WITH IRON-SULFUR SUBUNIT"/>
    <property type="match status" value="1"/>
</dbReference>
<gene>
    <name evidence="7" type="ORF">IAD24_05350</name>
</gene>
<dbReference type="InterPro" id="IPR036884">
    <property type="entry name" value="2Fe-2S-bd_dom_sf"/>
</dbReference>
<dbReference type="PROSITE" id="PS00197">
    <property type="entry name" value="2FE2S_FER_1"/>
    <property type="match status" value="1"/>
</dbReference>
<dbReference type="Gene3D" id="1.10.150.120">
    <property type="entry name" value="[2Fe-2S]-binding domain"/>
    <property type="match status" value="1"/>
</dbReference>
<evidence type="ECO:0000256" key="4">
    <source>
        <dbReference type="ARBA" id="ARBA00023004"/>
    </source>
</evidence>
<dbReference type="AlphaFoldDB" id="A0A9D1STG6"/>
<dbReference type="FunFam" id="1.10.150.120:FF:000003">
    <property type="entry name" value="Carbon monoxide dehydrogenase, small subunit"/>
    <property type="match status" value="1"/>
</dbReference>
<dbReference type="Proteomes" id="UP000824128">
    <property type="component" value="Unassembled WGS sequence"/>
</dbReference>
<dbReference type="EMBL" id="DVNZ01000167">
    <property type="protein sequence ID" value="HIU94569.1"/>
    <property type="molecule type" value="Genomic_DNA"/>
</dbReference>
<evidence type="ECO:0000256" key="5">
    <source>
        <dbReference type="ARBA" id="ARBA00023014"/>
    </source>
</evidence>
<evidence type="ECO:0000259" key="6">
    <source>
        <dbReference type="PROSITE" id="PS51085"/>
    </source>
</evidence>
<organism evidence="7 8">
    <name type="scientific">Candidatus Aphodomorpha intestinavium</name>
    <dbReference type="NCBI Taxonomy" id="2840672"/>
    <lineage>
        <taxon>Bacteria</taxon>
        <taxon>Bacillati</taxon>
        <taxon>Bacillota</taxon>
        <taxon>Clostridia</taxon>
        <taxon>Eubacteriales</taxon>
        <taxon>Candidatus Aphodomorpha</taxon>
    </lineage>
</organism>
<dbReference type="InterPro" id="IPR036010">
    <property type="entry name" value="2Fe-2S_ferredoxin-like_sf"/>
</dbReference>
<evidence type="ECO:0000256" key="2">
    <source>
        <dbReference type="ARBA" id="ARBA00022723"/>
    </source>
</evidence>
<proteinExistence type="predicted"/>
<dbReference type="InterPro" id="IPR001041">
    <property type="entry name" value="2Fe-2S_ferredoxin-type"/>
</dbReference>
<keyword evidence="1" id="KW-0001">2Fe-2S</keyword>
<dbReference type="InterPro" id="IPR012675">
    <property type="entry name" value="Beta-grasp_dom_sf"/>
</dbReference>
<name>A0A9D1STG6_9FIRM</name>
<sequence>MNSITFTLNGEQVTVEERPGEVLADLLRGRLGLTGTKVACREGECGACTVLLDGEPVNSCLVLSSQADGHEVLTIEGLSREGEPLDPVQQAFLDAGAVQCGFCTPGMVLTAKAFLNRCKHPTREQAAAALSGNLCRCTGYTKIVDAVMAAAKAMEETEQKEEQP</sequence>
<accession>A0A9D1STG6</accession>
<dbReference type="GO" id="GO:0016491">
    <property type="term" value="F:oxidoreductase activity"/>
    <property type="evidence" value="ECO:0007669"/>
    <property type="project" value="UniProtKB-KW"/>
</dbReference>
<dbReference type="PROSITE" id="PS51085">
    <property type="entry name" value="2FE2S_FER_2"/>
    <property type="match status" value="1"/>
</dbReference>